<organism evidence="1 2">
    <name type="scientific">Enhygromyxa salina</name>
    <dbReference type="NCBI Taxonomy" id="215803"/>
    <lineage>
        <taxon>Bacteria</taxon>
        <taxon>Pseudomonadati</taxon>
        <taxon>Myxococcota</taxon>
        <taxon>Polyangia</taxon>
        <taxon>Nannocystales</taxon>
        <taxon>Nannocystaceae</taxon>
        <taxon>Enhygromyxa</taxon>
    </lineage>
</organism>
<protein>
    <submittedName>
        <fullName evidence="1">Uncharacterized protein</fullName>
    </submittedName>
</protein>
<proteinExistence type="predicted"/>
<dbReference type="RefSeq" id="WP_106094971.1">
    <property type="nucleotide sequence ID" value="NZ_PVNL01000174.1"/>
</dbReference>
<accession>A0A2S9XF82</accession>
<dbReference type="AlphaFoldDB" id="A0A2S9XF82"/>
<evidence type="ECO:0000313" key="1">
    <source>
        <dbReference type="EMBL" id="PRP91519.1"/>
    </source>
</evidence>
<comment type="caution">
    <text evidence="1">The sequence shown here is derived from an EMBL/GenBank/DDBJ whole genome shotgun (WGS) entry which is preliminary data.</text>
</comment>
<reference evidence="1 2" key="1">
    <citation type="submission" date="2018-03" db="EMBL/GenBank/DDBJ databases">
        <title>Draft Genome Sequences of the Obligatory Marine Myxobacteria Enhygromyxa salina SWB007.</title>
        <authorList>
            <person name="Poehlein A."/>
            <person name="Moghaddam J.A."/>
            <person name="Harms H."/>
            <person name="Alanjari M."/>
            <person name="Koenig G.M."/>
            <person name="Daniel R."/>
            <person name="Schaeberle T.F."/>
        </authorList>
    </citation>
    <scope>NUCLEOTIDE SEQUENCE [LARGE SCALE GENOMIC DNA]</scope>
    <source>
        <strain evidence="1 2">SWB007</strain>
    </source>
</reference>
<name>A0A2S9XF82_9BACT</name>
<evidence type="ECO:0000313" key="2">
    <source>
        <dbReference type="Proteomes" id="UP000238823"/>
    </source>
</evidence>
<dbReference type="Proteomes" id="UP000238823">
    <property type="component" value="Unassembled WGS sequence"/>
</dbReference>
<dbReference type="EMBL" id="PVNL01000174">
    <property type="protein sequence ID" value="PRP91519.1"/>
    <property type="molecule type" value="Genomic_DNA"/>
</dbReference>
<sequence length="76" mass="8290">MPSNDVFLAVISEREPDALAQQLDELERRGLISWSEGGEQWTPTMRGLLIGIGLPAFEPGEVDCSNDQVDSQAECA</sequence>
<dbReference type="OrthoDB" id="5522655at2"/>
<gene>
    <name evidence="1" type="ORF">ENSA7_82300</name>
</gene>